<evidence type="ECO:0000313" key="1">
    <source>
        <dbReference type="EMBL" id="KAH9844347.1"/>
    </source>
</evidence>
<organism evidence="1 2">
    <name type="scientific">Rhodofomes roseus</name>
    <dbReference type="NCBI Taxonomy" id="34475"/>
    <lineage>
        <taxon>Eukaryota</taxon>
        <taxon>Fungi</taxon>
        <taxon>Dikarya</taxon>
        <taxon>Basidiomycota</taxon>
        <taxon>Agaricomycotina</taxon>
        <taxon>Agaricomycetes</taxon>
        <taxon>Polyporales</taxon>
        <taxon>Rhodofomes</taxon>
    </lineage>
</organism>
<sequence>MCRDGVTRASDGSCRIREALSLREATPSWVLVPDAYHRRASLMQPGHPSNMQVRANATYRTWAVHLDNGSTLPLGLPGDAFVSLMHIDTNTGYTWATCRNRRVIAVLSSAPPSSYRLEAPQTPSTYSFDLYLTCCSTGDLQAIRHRTIGDQCQAFRSPVRGVCMYRTVRSASTVGIQRLAWHHPLGGRVRIRYGLIWLMHTRAVDNAASALLIQCQSQTRVCRVHRADSVQGNQADDKVSTHVEPRSLPVYNLHRSSRSHDRVEQQLAGSCTRSGGLVLRRHPELTQGDLYFLRDREAL</sequence>
<evidence type="ECO:0000313" key="2">
    <source>
        <dbReference type="Proteomes" id="UP000814176"/>
    </source>
</evidence>
<accession>A0ABQ8KYH6</accession>
<name>A0ABQ8KYH6_9APHY</name>
<dbReference type="GeneID" id="71999146"/>
<dbReference type="RefSeq" id="XP_047785157.1">
    <property type="nucleotide sequence ID" value="XM_047918414.1"/>
</dbReference>
<keyword evidence="2" id="KW-1185">Reference proteome</keyword>
<dbReference type="Proteomes" id="UP000814176">
    <property type="component" value="Unassembled WGS sequence"/>
</dbReference>
<protein>
    <submittedName>
        <fullName evidence="1">Uncharacterized protein</fullName>
    </submittedName>
</protein>
<comment type="caution">
    <text evidence="1">The sequence shown here is derived from an EMBL/GenBank/DDBJ whole genome shotgun (WGS) entry which is preliminary data.</text>
</comment>
<reference evidence="1 2" key="1">
    <citation type="journal article" date="2021" name="Environ. Microbiol.">
        <title>Gene family expansions and transcriptome signatures uncover fungal adaptations to wood decay.</title>
        <authorList>
            <person name="Hage H."/>
            <person name="Miyauchi S."/>
            <person name="Viragh M."/>
            <person name="Drula E."/>
            <person name="Min B."/>
            <person name="Chaduli D."/>
            <person name="Navarro D."/>
            <person name="Favel A."/>
            <person name="Norest M."/>
            <person name="Lesage-Meessen L."/>
            <person name="Balint B."/>
            <person name="Merenyi Z."/>
            <person name="de Eugenio L."/>
            <person name="Morin E."/>
            <person name="Martinez A.T."/>
            <person name="Baldrian P."/>
            <person name="Stursova M."/>
            <person name="Martinez M.J."/>
            <person name="Novotny C."/>
            <person name="Magnuson J.K."/>
            <person name="Spatafora J.W."/>
            <person name="Maurice S."/>
            <person name="Pangilinan J."/>
            <person name="Andreopoulos W."/>
            <person name="LaButti K."/>
            <person name="Hundley H."/>
            <person name="Na H."/>
            <person name="Kuo A."/>
            <person name="Barry K."/>
            <person name="Lipzen A."/>
            <person name="Henrissat B."/>
            <person name="Riley R."/>
            <person name="Ahrendt S."/>
            <person name="Nagy L.G."/>
            <person name="Grigoriev I.V."/>
            <person name="Martin F."/>
            <person name="Rosso M.N."/>
        </authorList>
    </citation>
    <scope>NUCLEOTIDE SEQUENCE [LARGE SCALE GENOMIC DNA]</scope>
    <source>
        <strain evidence="1 2">CIRM-BRFM 1785</strain>
    </source>
</reference>
<dbReference type="EMBL" id="JADCUA010000001">
    <property type="protein sequence ID" value="KAH9844347.1"/>
    <property type="molecule type" value="Genomic_DNA"/>
</dbReference>
<gene>
    <name evidence="1" type="ORF">C8Q71DRAFT_41483</name>
</gene>
<proteinExistence type="predicted"/>